<keyword evidence="2 8" id="KW-1003">Cell membrane</keyword>
<dbReference type="PANTHER" id="PTHR21143:SF104">
    <property type="entry name" value="GUSTATORY RECEPTOR 8A-RELATED"/>
    <property type="match status" value="1"/>
</dbReference>
<keyword evidence="6 8" id="KW-0675">Receptor</keyword>
<evidence type="ECO:0000256" key="1">
    <source>
        <dbReference type="ARBA" id="ARBA00004651"/>
    </source>
</evidence>
<dbReference type="GO" id="GO:0007165">
    <property type="term" value="P:signal transduction"/>
    <property type="evidence" value="ECO:0007669"/>
    <property type="project" value="UniProtKB-KW"/>
</dbReference>
<keyword evidence="7 8" id="KW-0807">Transducer</keyword>
<comment type="similarity">
    <text evidence="8">Belongs to the insect chemoreceptor superfamily. Gustatory receptor (GR) family.</text>
</comment>
<dbReference type="Proteomes" id="UP001168821">
    <property type="component" value="Unassembled WGS sequence"/>
</dbReference>
<sequence>MNSKLPIKNIKFIKPLFLYLNIFLIAPWYDFNKLSFRNLNISKLYGSVLILVKFTWLFSLTMNENIQRKMFQNTPTFKVLYTFWILNQVVRPVMAILKSTFWDINKWTTLITNFELIDTKLQIVDQQKSIFQNFYFRLGMKHVVVAIWFAFQLYAFSLFLGMPILETFWFGGDYYREFLMVVFINTLIKCFKERYEYLNAKLLKQCKNFTDRDFRQVQEIYRLLGENVDDFSHIFGYQIICVLFRFGLEIISCLNYSYVTLSSVNKDVLYGILAANLCSMIFVTCNVLMVILPIDEATQEAKKFMDLCYKLQEQFPHESKELDALSKLTVCCKNFQREFTAAGFFNINKRILFALGGNVATYYIITIQLNESQYQKCQYPSEF</sequence>
<dbReference type="EMBL" id="JALNTZ010000006">
    <property type="protein sequence ID" value="KAJ3648107.1"/>
    <property type="molecule type" value="Genomic_DNA"/>
</dbReference>
<comment type="caution">
    <text evidence="8">Lacks conserved residue(s) required for the propagation of feature annotation.</text>
</comment>
<dbReference type="GO" id="GO:0008049">
    <property type="term" value="P:male courtship behavior"/>
    <property type="evidence" value="ECO:0007669"/>
    <property type="project" value="TreeGrafter"/>
</dbReference>
<evidence type="ECO:0000256" key="2">
    <source>
        <dbReference type="ARBA" id="ARBA00022475"/>
    </source>
</evidence>
<dbReference type="AlphaFoldDB" id="A0AA38I2V0"/>
<name>A0AA38I2V0_9CUCU</name>
<reference evidence="9" key="1">
    <citation type="journal article" date="2023" name="G3 (Bethesda)">
        <title>Whole genome assemblies of Zophobas morio and Tenebrio molitor.</title>
        <authorList>
            <person name="Kaur S."/>
            <person name="Stinson S.A."/>
            <person name="diCenzo G.C."/>
        </authorList>
    </citation>
    <scope>NUCLEOTIDE SEQUENCE</scope>
    <source>
        <strain evidence="9">QUZm001</strain>
    </source>
</reference>
<dbReference type="PANTHER" id="PTHR21143">
    <property type="entry name" value="INVERTEBRATE GUSTATORY RECEPTOR"/>
    <property type="match status" value="1"/>
</dbReference>
<evidence type="ECO:0000256" key="7">
    <source>
        <dbReference type="ARBA" id="ARBA00023224"/>
    </source>
</evidence>
<comment type="subcellular location">
    <subcellularLocation>
        <location evidence="1 8">Cell membrane</location>
        <topology evidence="1 8">Multi-pass membrane protein</topology>
    </subcellularLocation>
</comment>
<evidence type="ECO:0000313" key="10">
    <source>
        <dbReference type="Proteomes" id="UP001168821"/>
    </source>
</evidence>
<dbReference type="Pfam" id="PF08395">
    <property type="entry name" value="7tm_7"/>
    <property type="match status" value="1"/>
</dbReference>
<comment type="caution">
    <text evidence="9">The sequence shown here is derived from an EMBL/GenBank/DDBJ whole genome shotgun (WGS) entry which is preliminary data.</text>
</comment>
<organism evidence="9 10">
    <name type="scientific">Zophobas morio</name>
    <dbReference type="NCBI Taxonomy" id="2755281"/>
    <lineage>
        <taxon>Eukaryota</taxon>
        <taxon>Metazoa</taxon>
        <taxon>Ecdysozoa</taxon>
        <taxon>Arthropoda</taxon>
        <taxon>Hexapoda</taxon>
        <taxon>Insecta</taxon>
        <taxon>Pterygota</taxon>
        <taxon>Neoptera</taxon>
        <taxon>Endopterygota</taxon>
        <taxon>Coleoptera</taxon>
        <taxon>Polyphaga</taxon>
        <taxon>Cucujiformia</taxon>
        <taxon>Tenebrionidae</taxon>
        <taxon>Zophobas</taxon>
    </lineage>
</organism>
<feature type="transmembrane region" description="Helical" evidence="8">
    <location>
        <begin position="44"/>
        <end position="62"/>
    </location>
</feature>
<dbReference type="GO" id="GO:0030424">
    <property type="term" value="C:axon"/>
    <property type="evidence" value="ECO:0007669"/>
    <property type="project" value="TreeGrafter"/>
</dbReference>
<proteinExistence type="inferred from homology"/>
<feature type="transmembrane region" description="Helical" evidence="8">
    <location>
        <begin position="12"/>
        <end position="29"/>
    </location>
</feature>
<keyword evidence="10" id="KW-1185">Reference proteome</keyword>
<evidence type="ECO:0000256" key="6">
    <source>
        <dbReference type="ARBA" id="ARBA00023170"/>
    </source>
</evidence>
<dbReference type="InterPro" id="IPR013604">
    <property type="entry name" value="7TM_chemorcpt"/>
</dbReference>
<evidence type="ECO:0000256" key="5">
    <source>
        <dbReference type="ARBA" id="ARBA00023136"/>
    </source>
</evidence>
<dbReference type="GO" id="GO:0043025">
    <property type="term" value="C:neuronal cell body"/>
    <property type="evidence" value="ECO:0007669"/>
    <property type="project" value="TreeGrafter"/>
</dbReference>
<gene>
    <name evidence="9" type="ORF">Zmor_019941</name>
</gene>
<dbReference type="GO" id="GO:0005886">
    <property type="term" value="C:plasma membrane"/>
    <property type="evidence" value="ECO:0007669"/>
    <property type="project" value="UniProtKB-SubCell"/>
</dbReference>
<keyword evidence="5 8" id="KW-0472">Membrane</keyword>
<protein>
    <recommendedName>
        <fullName evidence="8">Gustatory receptor</fullName>
    </recommendedName>
</protein>
<evidence type="ECO:0000313" key="9">
    <source>
        <dbReference type="EMBL" id="KAJ3648107.1"/>
    </source>
</evidence>
<keyword evidence="3 8" id="KW-0812">Transmembrane</keyword>
<dbReference type="GO" id="GO:0050909">
    <property type="term" value="P:sensory perception of taste"/>
    <property type="evidence" value="ECO:0007669"/>
    <property type="project" value="InterPro"/>
</dbReference>
<evidence type="ECO:0000256" key="8">
    <source>
        <dbReference type="RuleBase" id="RU363108"/>
    </source>
</evidence>
<feature type="transmembrane region" description="Helical" evidence="8">
    <location>
        <begin position="234"/>
        <end position="258"/>
    </location>
</feature>
<evidence type="ECO:0000256" key="3">
    <source>
        <dbReference type="ARBA" id="ARBA00022692"/>
    </source>
</evidence>
<feature type="transmembrane region" description="Helical" evidence="8">
    <location>
        <begin position="143"/>
        <end position="162"/>
    </location>
</feature>
<dbReference type="GO" id="GO:0007635">
    <property type="term" value="P:chemosensory behavior"/>
    <property type="evidence" value="ECO:0007669"/>
    <property type="project" value="TreeGrafter"/>
</dbReference>
<dbReference type="GO" id="GO:0030425">
    <property type="term" value="C:dendrite"/>
    <property type="evidence" value="ECO:0007669"/>
    <property type="project" value="TreeGrafter"/>
</dbReference>
<keyword evidence="4 8" id="KW-1133">Transmembrane helix</keyword>
<comment type="function">
    <text evidence="8">Gustatory receptor which mediates acceptance or avoidance behavior, depending on its substrates.</text>
</comment>
<feature type="transmembrane region" description="Helical" evidence="8">
    <location>
        <begin position="270"/>
        <end position="294"/>
    </location>
</feature>
<accession>A0AA38I2V0</accession>
<evidence type="ECO:0000256" key="4">
    <source>
        <dbReference type="ARBA" id="ARBA00022989"/>
    </source>
</evidence>